<protein>
    <submittedName>
        <fullName evidence="2">Uncharacterized protein</fullName>
    </submittedName>
</protein>
<evidence type="ECO:0000313" key="3">
    <source>
        <dbReference type="Proteomes" id="UP000006757"/>
    </source>
</evidence>
<reference evidence="2 3" key="1">
    <citation type="journal article" date="2012" name="Eukaryot. Cell">
        <title>Genome sequence of the Trichosporon asahii environmental strain CBS 8904.</title>
        <authorList>
            <person name="Yang R.Y."/>
            <person name="Li H.T."/>
            <person name="Zhu H."/>
            <person name="Zhou G.P."/>
            <person name="Wang M."/>
            <person name="Wang L."/>
        </authorList>
    </citation>
    <scope>NUCLEOTIDE SEQUENCE [LARGE SCALE GENOMIC DNA]</scope>
    <source>
        <strain evidence="2 3">CBS 8904</strain>
    </source>
</reference>
<dbReference type="HOGENOM" id="CLU_2374271_0_0_1"/>
<comment type="caution">
    <text evidence="2">The sequence shown here is derived from an EMBL/GenBank/DDBJ whole genome shotgun (WGS) entry which is preliminary data.</text>
</comment>
<name>K1VDQ7_TRIAC</name>
<gene>
    <name evidence="2" type="ORF">A1Q2_06759</name>
</gene>
<sequence>MPRRSGSPECKRSAPSDSDSDSKPDIKPKVQSNNKSNRGRIDGSARSVLASIVIQRGIASALAEIDTVTAAQVRNQLKPGRQNLRKVLEGAAGEE</sequence>
<evidence type="ECO:0000256" key="1">
    <source>
        <dbReference type="SAM" id="MobiDB-lite"/>
    </source>
</evidence>
<organism evidence="2 3">
    <name type="scientific">Trichosporon asahii var. asahii (strain CBS 8904)</name>
    <name type="common">Yeast</name>
    <dbReference type="NCBI Taxonomy" id="1220162"/>
    <lineage>
        <taxon>Eukaryota</taxon>
        <taxon>Fungi</taxon>
        <taxon>Dikarya</taxon>
        <taxon>Basidiomycota</taxon>
        <taxon>Agaricomycotina</taxon>
        <taxon>Tremellomycetes</taxon>
        <taxon>Trichosporonales</taxon>
        <taxon>Trichosporonaceae</taxon>
        <taxon>Trichosporon</taxon>
    </lineage>
</organism>
<dbReference type="EMBL" id="AMBO01000378">
    <property type="protein sequence ID" value="EKC99005.1"/>
    <property type="molecule type" value="Genomic_DNA"/>
</dbReference>
<feature type="compositionally biased region" description="Basic and acidic residues" evidence="1">
    <location>
        <begin position="9"/>
        <end position="28"/>
    </location>
</feature>
<proteinExistence type="predicted"/>
<dbReference type="AlphaFoldDB" id="K1VDQ7"/>
<keyword evidence="3" id="KW-1185">Reference proteome</keyword>
<evidence type="ECO:0000313" key="2">
    <source>
        <dbReference type="EMBL" id="EKC99005.1"/>
    </source>
</evidence>
<dbReference type="Proteomes" id="UP000006757">
    <property type="component" value="Unassembled WGS sequence"/>
</dbReference>
<accession>K1VDQ7</accession>
<dbReference type="InParanoid" id="K1VDQ7"/>
<feature type="region of interest" description="Disordered" evidence="1">
    <location>
        <begin position="1"/>
        <end position="46"/>
    </location>
</feature>